<gene>
    <name evidence="1" type="ORF">A6M13_11795</name>
</gene>
<keyword evidence="2" id="KW-1185">Reference proteome</keyword>
<dbReference type="EMBL" id="MASJ01000006">
    <property type="protein sequence ID" value="OCS87039.1"/>
    <property type="molecule type" value="Genomic_DNA"/>
</dbReference>
<organism evidence="1 2">
    <name type="scientific">Caryophanon tenue</name>
    <dbReference type="NCBI Taxonomy" id="33978"/>
    <lineage>
        <taxon>Bacteria</taxon>
        <taxon>Bacillati</taxon>
        <taxon>Bacillota</taxon>
        <taxon>Bacilli</taxon>
        <taxon>Bacillales</taxon>
        <taxon>Caryophanaceae</taxon>
        <taxon>Caryophanon</taxon>
    </lineage>
</organism>
<dbReference type="RefSeq" id="WP_066544000.1">
    <property type="nucleotide sequence ID" value="NZ_MASJ01000006.1"/>
</dbReference>
<dbReference type="AlphaFoldDB" id="A0A1C0YIW8"/>
<accession>A0A1C0YIW8</accession>
<comment type="caution">
    <text evidence="1">The sequence shown here is derived from an EMBL/GenBank/DDBJ whole genome shotgun (WGS) entry which is preliminary data.</text>
</comment>
<name>A0A1C0YIW8_9BACL</name>
<evidence type="ECO:0000313" key="1">
    <source>
        <dbReference type="EMBL" id="OCS87039.1"/>
    </source>
</evidence>
<dbReference type="Proteomes" id="UP000093199">
    <property type="component" value="Unassembled WGS sequence"/>
</dbReference>
<proteinExistence type="predicted"/>
<sequence length="137" mass="15894">MTKQLITFKHDTFSVKGFLRARLKENMTDLTHIIFSAANSRGTITSQIFPELTDYHVDYFIEYHEVLKLNCGVSSSPLNFKRRVSSIYVTYQQNFFKITYGITSRTAIRIEKVDAHVIRSHEKIHDIEALSYAVQAM</sequence>
<reference evidence="1 2" key="1">
    <citation type="submission" date="2016-07" db="EMBL/GenBank/DDBJ databases">
        <title>Caryophanon tenue genome sequencing.</title>
        <authorList>
            <person name="Verma A."/>
            <person name="Pal Y."/>
            <person name="Krishnamurthi S."/>
        </authorList>
    </citation>
    <scope>NUCLEOTIDE SEQUENCE [LARGE SCALE GENOMIC DNA]</scope>
    <source>
        <strain evidence="1 2">DSM 14152</strain>
    </source>
</reference>
<evidence type="ECO:0000313" key="2">
    <source>
        <dbReference type="Proteomes" id="UP000093199"/>
    </source>
</evidence>
<protein>
    <submittedName>
        <fullName evidence="1">Uncharacterized protein</fullName>
    </submittedName>
</protein>